<organism evidence="2 3">
    <name type="scientific">Cryomyces antarcticus</name>
    <dbReference type="NCBI Taxonomy" id="329879"/>
    <lineage>
        <taxon>Eukaryota</taxon>
        <taxon>Fungi</taxon>
        <taxon>Dikarya</taxon>
        <taxon>Ascomycota</taxon>
        <taxon>Pezizomycotina</taxon>
        <taxon>Dothideomycetes</taxon>
        <taxon>Dothideomycetes incertae sedis</taxon>
        <taxon>Cryomyces</taxon>
    </lineage>
</organism>
<dbReference type="EMBL" id="JAVRRA010020099">
    <property type="protein sequence ID" value="KAK5173227.1"/>
    <property type="molecule type" value="Genomic_DNA"/>
</dbReference>
<evidence type="ECO:0000313" key="2">
    <source>
        <dbReference type="EMBL" id="KAK5173227.1"/>
    </source>
</evidence>
<keyword evidence="3" id="KW-1185">Reference proteome</keyword>
<name>A0ABR0LI37_9PEZI</name>
<accession>A0ABR0LI37</accession>
<gene>
    <name evidence="2" type="ORF">LTR16_011644</name>
</gene>
<sequence length="68" mass="7835">LPHFGGSMLDTSASSHASEARRPETNDQDYNEMNHVDRTKGDYEDDGKQPPMIAADLRVQQRKMKRFR</sequence>
<feature type="region of interest" description="Disordered" evidence="1">
    <location>
        <begin position="1"/>
        <end position="68"/>
    </location>
</feature>
<comment type="caution">
    <text evidence="2">The sequence shown here is derived from an EMBL/GenBank/DDBJ whole genome shotgun (WGS) entry which is preliminary data.</text>
</comment>
<dbReference type="Proteomes" id="UP001357485">
    <property type="component" value="Unassembled WGS sequence"/>
</dbReference>
<evidence type="ECO:0000313" key="3">
    <source>
        <dbReference type="Proteomes" id="UP001357485"/>
    </source>
</evidence>
<feature type="non-terminal residue" evidence="2">
    <location>
        <position position="1"/>
    </location>
</feature>
<feature type="non-terminal residue" evidence="2">
    <location>
        <position position="68"/>
    </location>
</feature>
<protein>
    <submittedName>
        <fullName evidence="2">Uncharacterized protein</fullName>
    </submittedName>
</protein>
<proteinExistence type="predicted"/>
<feature type="compositionally biased region" description="Basic and acidic residues" evidence="1">
    <location>
        <begin position="32"/>
        <end position="48"/>
    </location>
</feature>
<evidence type="ECO:0000256" key="1">
    <source>
        <dbReference type="SAM" id="MobiDB-lite"/>
    </source>
</evidence>
<reference evidence="2 3" key="1">
    <citation type="submission" date="2023-08" db="EMBL/GenBank/DDBJ databases">
        <title>Black Yeasts Isolated from many extreme environments.</title>
        <authorList>
            <person name="Coleine C."/>
            <person name="Stajich J.E."/>
            <person name="Selbmann L."/>
        </authorList>
    </citation>
    <scope>NUCLEOTIDE SEQUENCE [LARGE SCALE GENOMIC DNA]</scope>
    <source>
        <strain evidence="2 3">CCFEE 536</strain>
    </source>
</reference>